<sequence>MSELQTLPNRPVTSIEISQKKSKIIAKLHFERPYENVTVEFLESDEFQEFLKNLLMNQETPLHIFKFELPVLKILEDSLKSRISLLQVRRIFLDVSDTNQLASIFKSLNSSTLKKVILRIDGKLDVDGMKFLENWKRSGVLILAFQIETASLEFLESINKLLYYYPSFRQIDIFYDNYEYDPCTFFEVPFEKLSENSIRIELFPKNLLAPYLVKLKLSNQMSLKVLENRLVMGKIVRYFKAFDIQNLRKTCTGIRSCVDYLKPEPLVEEYAIDMKSDKIITANVEIRSPFSYTECPFRKSISYKKTECTQNIVSEVLADFETILKDQKTCLEELRLYFLSYDSTNKPEEPVETLIPERLNPMTSEFLAGFEEILKKRSGLMKVKKLVLSNTRAEDVMQVLPYLDPKHLEKLEIDRRGYAIPDIPYDIEEMAKTEQWTNLKELKVKSELISTPIQKMNLTNCSEIFMRSVTRITSNDVIFLKENLLTPKLNLRFIIGFKDFVEDPQLNDFFGPPRNTFGTRRLWYFPIPGTNGKMLEIDLCERVSFRGVYSYSYNLFD</sequence>
<protein>
    <recommendedName>
        <fullName evidence="1">DUF38 domain-containing protein</fullName>
    </recommendedName>
</protein>
<name>A0A2G5UKP7_9PELO</name>
<dbReference type="PANTHER" id="PTHR23015:SF25">
    <property type="entry name" value="DUF38 DOMAIN-CONTAINING PROTEIN-RELATED"/>
    <property type="match status" value="1"/>
</dbReference>
<dbReference type="AlphaFoldDB" id="A0A2G5UKP7"/>
<dbReference type="InterPro" id="IPR002900">
    <property type="entry name" value="DUF38/FTH_CAE_spp"/>
</dbReference>
<dbReference type="GO" id="GO:0045087">
    <property type="term" value="P:innate immune response"/>
    <property type="evidence" value="ECO:0007669"/>
    <property type="project" value="TreeGrafter"/>
</dbReference>
<keyword evidence="3" id="KW-1185">Reference proteome</keyword>
<evidence type="ECO:0000313" key="3">
    <source>
        <dbReference type="Proteomes" id="UP000230233"/>
    </source>
</evidence>
<reference evidence="3" key="1">
    <citation type="submission" date="2017-10" db="EMBL/GenBank/DDBJ databases">
        <title>Rapid genome shrinkage in a self-fertile nematode reveals novel sperm competition proteins.</title>
        <authorList>
            <person name="Yin D."/>
            <person name="Schwarz E.M."/>
            <person name="Thomas C.G."/>
            <person name="Felde R.L."/>
            <person name="Korf I.F."/>
            <person name="Cutter A.D."/>
            <person name="Schartner C.M."/>
            <person name="Ralston E.J."/>
            <person name="Meyer B.J."/>
            <person name="Haag E.S."/>
        </authorList>
    </citation>
    <scope>NUCLEOTIDE SEQUENCE [LARGE SCALE GENOMIC DNA]</scope>
    <source>
        <strain evidence="3">JU1422</strain>
    </source>
</reference>
<evidence type="ECO:0000313" key="2">
    <source>
        <dbReference type="EMBL" id="PIC40023.1"/>
    </source>
</evidence>
<accession>A0A2G5UKP7</accession>
<gene>
    <name evidence="2" type="primary">Cnig_chr_III.g11512</name>
    <name evidence="2" type="ORF">B9Z55_011512</name>
</gene>
<organism evidence="2 3">
    <name type="scientific">Caenorhabditis nigoni</name>
    <dbReference type="NCBI Taxonomy" id="1611254"/>
    <lineage>
        <taxon>Eukaryota</taxon>
        <taxon>Metazoa</taxon>
        <taxon>Ecdysozoa</taxon>
        <taxon>Nematoda</taxon>
        <taxon>Chromadorea</taxon>
        <taxon>Rhabditida</taxon>
        <taxon>Rhabditina</taxon>
        <taxon>Rhabditomorpha</taxon>
        <taxon>Rhabditoidea</taxon>
        <taxon>Rhabditidae</taxon>
        <taxon>Peloderinae</taxon>
        <taxon>Caenorhabditis</taxon>
    </lineage>
</organism>
<dbReference type="Pfam" id="PF01827">
    <property type="entry name" value="FTH"/>
    <property type="match status" value="1"/>
</dbReference>
<dbReference type="OrthoDB" id="5846841at2759"/>
<dbReference type="PANTHER" id="PTHR23015">
    <property type="entry name" value="UNCHARACTERIZED C.ELEGANS PROTEIN"/>
    <property type="match status" value="1"/>
</dbReference>
<comment type="caution">
    <text evidence="2">The sequence shown here is derived from an EMBL/GenBank/DDBJ whole genome shotgun (WGS) entry which is preliminary data.</text>
</comment>
<dbReference type="InterPro" id="IPR040161">
    <property type="entry name" value="FB224"/>
</dbReference>
<evidence type="ECO:0000259" key="1">
    <source>
        <dbReference type="Pfam" id="PF01827"/>
    </source>
</evidence>
<dbReference type="Proteomes" id="UP000230233">
    <property type="component" value="Chromosome III"/>
</dbReference>
<feature type="domain" description="DUF38" evidence="1">
    <location>
        <begin position="365"/>
        <end position="500"/>
    </location>
</feature>
<dbReference type="EMBL" id="PDUG01000003">
    <property type="protein sequence ID" value="PIC40023.1"/>
    <property type="molecule type" value="Genomic_DNA"/>
</dbReference>
<proteinExistence type="predicted"/>